<sequence>MNLVMTSFYSSYHRSASLIFLLLLLHPHSISKLVIAKSSLFIEISYLKPDETFEKLQQIKTNPL</sequence>
<dbReference type="EMBL" id="FSRO01000001">
    <property type="protein sequence ID" value="SIO30025.1"/>
    <property type="molecule type" value="Genomic_DNA"/>
</dbReference>
<dbReference type="AlphaFoldDB" id="A0A1N6IDK4"/>
<proteinExistence type="predicted"/>
<evidence type="ECO:0000313" key="2">
    <source>
        <dbReference type="Proteomes" id="UP000185062"/>
    </source>
</evidence>
<name>A0A1N6IDK4_9PROT</name>
<keyword evidence="2" id="KW-1185">Reference proteome</keyword>
<evidence type="ECO:0000313" key="1">
    <source>
        <dbReference type="EMBL" id="SIO30025.1"/>
    </source>
</evidence>
<gene>
    <name evidence="1" type="ORF">SAMN02743940_1730</name>
</gene>
<dbReference type="STRING" id="44575.SAMN05216419_10098"/>
<dbReference type="Proteomes" id="UP000185062">
    <property type="component" value="Unassembled WGS sequence"/>
</dbReference>
<organism evidence="1 2">
    <name type="scientific">Nitrosomonas cryotolerans ATCC 49181</name>
    <dbReference type="NCBI Taxonomy" id="1131553"/>
    <lineage>
        <taxon>Bacteria</taxon>
        <taxon>Pseudomonadati</taxon>
        <taxon>Pseudomonadota</taxon>
        <taxon>Betaproteobacteria</taxon>
        <taxon>Nitrosomonadales</taxon>
        <taxon>Nitrosomonadaceae</taxon>
        <taxon>Nitrosomonas</taxon>
    </lineage>
</organism>
<protein>
    <submittedName>
        <fullName evidence="1">Uncharacterized protein</fullName>
    </submittedName>
</protein>
<reference evidence="1 2" key="1">
    <citation type="submission" date="2016-12" db="EMBL/GenBank/DDBJ databases">
        <authorList>
            <person name="Song W.-J."/>
            <person name="Kurnit D.M."/>
        </authorList>
    </citation>
    <scope>NUCLEOTIDE SEQUENCE [LARGE SCALE GENOMIC DNA]</scope>
    <source>
        <strain evidence="1 2">ATCC 49181</strain>
    </source>
</reference>
<accession>A0A1N6IDK4</accession>